<dbReference type="EMBL" id="CP003418">
    <property type="protein sequence ID" value="AFH47753.1"/>
    <property type="molecule type" value="Genomic_DNA"/>
</dbReference>
<proteinExistence type="predicted"/>
<feature type="transmembrane region" description="Helical" evidence="1">
    <location>
        <begin position="66"/>
        <end position="87"/>
    </location>
</feature>
<evidence type="ECO:0000256" key="1">
    <source>
        <dbReference type="SAM" id="Phobius"/>
    </source>
</evidence>
<evidence type="ECO:0000313" key="2">
    <source>
        <dbReference type="EMBL" id="AFH47753.1"/>
    </source>
</evidence>
<dbReference type="OrthoDB" id="3173919at2"/>
<dbReference type="Proteomes" id="UP000007394">
    <property type="component" value="Chromosome"/>
</dbReference>
<dbReference type="STRING" id="945713.IALB_0039"/>
<dbReference type="AlphaFoldDB" id="I0AFJ6"/>
<name>I0AFJ6_IGNAJ</name>
<dbReference type="HOGENOM" id="CLU_155106_2_0_10"/>
<organism evidence="2 3">
    <name type="scientific">Ignavibacterium album (strain DSM 19864 / JCM 16511 / NBRC 101810 / Mat9-16)</name>
    <dbReference type="NCBI Taxonomy" id="945713"/>
    <lineage>
        <taxon>Bacteria</taxon>
        <taxon>Pseudomonadati</taxon>
        <taxon>Ignavibacteriota</taxon>
        <taxon>Ignavibacteria</taxon>
        <taxon>Ignavibacteriales</taxon>
        <taxon>Ignavibacteriaceae</taxon>
        <taxon>Ignavibacterium</taxon>
    </lineage>
</organism>
<accession>I0AFJ6</accession>
<keyword evidence="1" id="KW-1133">Transmembrane helix</keyword>
<keyword evidence="1" id="KW-0472">Membrane</keyword>
<keyword evidence="3" id="KW-1185">Reference proteome</keyword>
<feature type="transmembrane region" description="Helical" evidence="1">
    <location>
        <begin position="12"/>
        <end position="31"/>
    </location>
</feature>
<gene>
    <name evidence="2" type="ordered locus">IALB_0039</name>
</gene>
<dbReference type="InterPro" id="IPR025962">
    <property type="entry name" value="SdpI/YhfL"/>
</dbReference>
<dbReference type="eggNOG" id="COG5658">
    <property type="taxonomic scope" value="Bacteria"/>
</dbReference>
<feature type="transmembrane region" description="Helical" evidence="1">
    <location>
        <begin position="93"/>
        <end position="111"/>
    </location>
</feature>
<dbReference type="PATRIC" id="fig|945713.3.peg.39"/>
<dbReference type="KEGG" id="ial:IALB_0039"/>
<sequence length="122" mass="13652">MNAVIELLENVGFIILGLCGLIFLIAGLIQIKFPPKKINSLYGYRTSSSMQSEAAWNFAQIYSAKLSIKVGIIMIAFAFASLLFHVFSNDNQVWISLIIIFTLTGILIFSTEKKLKEKFGKK</sequence>
<dbReference type="Pfam" id="PF13630">
    <property type="entry name" value="SdpI"/>
    <property type="match status" value="1"/>
</dbReference>
<evidence type="ECO:0000313" key="3">
    <source>
        <dbReference type="Proteomes" id="UP000007394"/>
    </source>
</evidence>
<keyword evidence="1" id="KW-0812">Transmembrane</keyword>
<protein>
    <submittedName>
        <fullName evidence="2">Putative membrane protein</fullName>
    </submittedName>
</protein>
<reference evidence="2 3" key="1">
    <citation type="journal article" date="2012" name="Front. Microbiol.">
        <title>Complete genome of Ignavibacterium album, a metabolically versatile, flagellated, facultative anaerobe from the phylum Chlorobi.</title>
        <authorList>
            <person name="Liu Z."/>
            <person name="Frigaard N.-U."/>
            <person name="Vogl K."/>
            <person name="Iino T."/>
            <person name="Ohkuma M."/>
            <person name="Overmann J."/>
            <person name="Bryant D.A."/>
        </authorList>
    </citation>
    <scope>NUCLEOTIDE SEQUENCE [LARGE SCALE GENOMIC DNA]</scope>
    <source>
        <strain evidence="3">DSM 19864 / JCM 16511 / NBRC 101810 / Mat9-16</strain>
    </source>
</reference>